<protein>
    <submittedName>
        <fullName evidence="1">Uncharacterized protein</fullName>
    </submittedName>
</protein>
<comment type="caution">
    <text evidence="1">The sequence shown here is derived from an EMBL/GenBank/DDBJ whole genome shotgun (WGS) entry which is preliminary data.</text>
</comment>
<evidence type="ECO:0000313" key="2">
    <source>
        <dbReference type="Proteomes" id="UP000265520"/>
    </source>
</evidence>
<sequence>GIQCLELGDDPGGQGGT</sequence>
<feature type="non-terminal residue" evidence="1">
    <location>
        <position position="1"/>
    </location>
</feature>
<organism evidence="1 2">
    <name type="scientific">Trifolium medium</name>
    <dbReference type="NCBI Taxonomy" id="97028"/>
    <lineage>
        <taxon>Eukaryota</taxon>
        <taxon>Viridiplantae</taxon>
        <taxon>Streptophyta</taxon>
        <taxon>Embryophyta</taxon>
        <taxon>Tracheophyta</taxon>
        <taxon>Spermatophyta</taxon>
        <taxon>Magnoliopsida</taxon>
        <taxon>eudicotyledons</taxon>
        <taxon>Gunneridae</taxon>
        <taxon>Pentapetalae</taxon>
        <taxon>rosids</taxon>
        <taxon>fabids</taxon>
        <taxon>Fabales</taxon>
        <taxon>Fabaceae</taxon>
        <taxon>Papilionoideae</taxon>
        <taxon>50 kb inversion clade</taxon>
        <taxon>NPAAA clade</taxon>
        <taxon>Hologalegina</taxon>
        <taxon>IRL clade</taxon>
        <taxon>Trifolieae</taxon>
        <taxon>Trifolium</taxon>
    </lineage>
</organism>
<proteinExistence type="predicted"/>
<keyword evidence="2" id="KW-1185">Reference proteome</keyword>
<dbReference type="Proteomes" id="UP000265520">
    <property type="component" value="Unassembled WGS sequence"/>
</dbReference>
<name>A0A392VZ19_9FABA</name>
<dbReference type="AlphaFoldDB" id="A0A392VZ19"/>
<accession>A0A392VZ19</accession>
<dbReference type="EMBL" id="LXQA011334594">
    <property type="protein sequence ID" value="MCI93644.1"/>
    <property type="molecule type" value="Genomic_DNA"/>
</dbReference>
<reference evidence="1 2" key="1">
    <citation type="journal article" date="2018" name="Front. Plant Sci.">
        <title>Red Clover (Trifolium pratense) and Zigzag Clover (T. medium) - A Picture of Genomic Similarities and Differences.</title>
        <authorList>
            <person name="Dluhosova J."/>
            <person name="Istvanek J."/>
            <person name="Nedelnik J."/>
            <person name="Repkova J."/>
        </authorList>
    </citation>
    <scope>NUCLEOTIDE SEQUENCE [LARGE SCALE GENOMIC DNA]</scope>
    <source>
        <strain evidence="2">cv. 10/8</strain>
        <tissue evidence="1">Leaf</tissue>
    </source>
</reference>
<evidence type="ECO:0000313" key="1">
    <source>
        <dbReference type="EMBL" id="MCI93644.1"/>
    </source>
</evidence>